<keyword evidence="4" id="KW-1003">Cell membrane</keyword>
<keyword evidence="9 13" id="KW-1133">Transmembrane helix</keyword>
<evidence type="ECO:0000256" key="2">
    <source>
        <dbReference type="ARBA" id="ARBA00004651"/>
    </source>
</evidence>
<evidence type="ECO:0000256" key="3">
    <source>
        <dbReference type="ARBA" id="ARBA00022448"/>
    </source>
</evidence>
<dbReference type="EMBL" id="QFPO01000020">
    <property type="protein sequence ID" value="PZQ10452.1"/>
    <property type="molecule type" value="Genomic_DNA"/>
</dbReference>
<dbReference type="InterPro" id="IPR016174">
    <property type="entry name" value="Di-haem_cyt_TM"/>
</dbReference>
<proteinExistence type="inferred from homology"/>
<evidence type="ECO:0000259" key="14">
    <source>
        <dbReference type="Pfam" id="PF01292"/>
    </source>
</evidence>
<dbReference type="PANTHER" id="PTHR30529:SF3">
    <property type="entry name" value="CYTOCHROME B561 HOMOLOG 1"/>
    <property type="match status" value="1"/>
</dbReference>
<evidence type="ECO:0000256" key="7">
    <source>
        <dbReference type="ARBA" id="ARBA00022723"/>
    </source>
</evidence>
<dbReference type="SUPFAM" id="SSF81342">
    <property type="entry name" value="Transmembrane di-heme cytochromes"/>
    <property type="match status" value="1"/>
</dbReference>
<gene>
    <name evidence="15" type="ORF">DI564_15795</name>
</gene>
<organism evidence="15 16">
    <name type="scientific">Rhodanobacter denitrificans</name>
    <dbReference type="NCBI Taxonomy" id="666685"/>
    <lineage>
        <taxon>Bacteria</taxon>
        <taxon>Pseudomonadati</taxon>
        <taxon>Pseudomonadota</taxon>
        <taxon>Gammaproteobacteria</taxon>
        <taxon>Lysobacterales</taxon>
        <taxon>Rhodanobacteraceae</taxon>
        <taxon>Rhodanobacter</taxon>
    </lineage>
</organism>
<keyword evidence="8" id="KW-0249">Electron transport</keyword>
<comment type="subcellular location">
    <subcellularLocation>
        <location evidence="2">Cell membrane</location>
        <topology evidence="2">Multi-pass membrane protein</topology>
    </subcellularLocation>
</comment>
<dbReference type="GO" id="GO:0020037">
    <property type="term" value="F:heme binding"/>
    <property type="evidence" value="ECO:0007669"/>
    <property type="project" value="TreeGrafter"/>
</dbReference>
<feature type="transmembrane region" description="Helical" evidence="13">
    <location>
        <begin position="50"/>
        <end position="72"/>
    </location>
</feature>
<comment type="caution">
    <text evidence="15">The sequence shown here is derived from an EMBL/GenBank/DDBJ whole genome shotgun (WGS) entry which is preliminary data.</text>
</comment>
<accession>A0A2W5JZE8</accession>
<keyword evidence="5" id="KW-0349">Heme</keyword>
<keyword evidence="6 13" id="KW-0812">Transmembrane</keyword>
<evidence type="ECO:0000256" key="5">
    <source>
        <dbReference type="ARBA" id="ARBA00022617"/>
    </source>
</evidence>
<keyword evidence="7" id="KW-0479">Metal-binding</keyword>
<evidence type="ECO:0000256" key="6">
    <source>
        <dbReference type="ARBA" id="ARBA00022692"/>
    </source>
</evidence>
<dbReference type="InterPro" id="IPR011577">
    <property type="entry name" value="Cyt_b561_bac/Ni-Hgenase"/>
</dbReference>
<evidence type="ECO:0000313" key="15">
    <source>
        <dbReference type="EMBL" id="PZQ10452.1"/>
    </source>
</evidence>
<feature type="transmembrane region" description="Helical" evidence="13">
    <location>
        <begin position="93"/>
        <end position="112"/>
    </location>
</feature>
<feature type="transmembrane region" description="Helical" evidence="13">
    <location>
        <begin position="12"/>
        <end position="30"/>
    </location>
</feature>
<dbReference type="InterPro" id="IPR052168">
    <property type="entry name" value="Cytochrome_b561_oxidase"/>
</dbReference>
<evidence type="ECO:0000256" key="12">
    <source>
        <dbReference type="ARBA" id="ARBA00037975"/>
    </source>
</evidence>
<dbReference type="Proteomes" id="UP000249046">
    <property type="component" value="Unassembled WGS sequence"/>
</dbReference>
<feature type="transmembrane region" description="Helical" evidence="13">
    <location>
        <begin position="150"/>
        <end position="168"/>
    </location>
</feature>
<feature type="domain" description="Cytochrome b561 bacterial/Ni-hydrogenase" evidence="14">
    <location>
        <begin position="9"/>
        <end position="179"/>
    </location>
</feature>
<evidence type="ECO:0000256" key="8">
    <source>
        <dbReference type="ARBA" id="ARBA00022982"/>
    </source>
</evidence>
<evidence type="ECO:0000256" key="11">
    <source>
        <dbReference type="ARBA" id="ARBA00023136"/>
    </source>
</evidence>
<sequence>MTLRNTSTRYGSLAVALHWAMLLLIALVYLCIEMRGYFPKGSAVRDALKTWHFMLGSSVFVLATLRLIVHLADRAPAITPAPPRWQRIASGGVHLLLYGFMLVMPVLGWLLLGAEGKSVPFFGLQLPVPIAENAALADQLEEIHETIGSAGYALIGLHAAAALFHHAIRRDDTLRRMLPWPRRT</sequence>
<keyword evidence="11 13" id="KW-0472">Membrane</keyword>
<evidence type="ECO:0000256" key="1">
    <source>
        <dbReference type="ARBA" id="ARBA00001970"/>
    </source>
</evidence>
<dbReference type="GO" id="GO:0009055">
    <property type="term" value="F:electron transfer activity"/>
    <property type="evidence" value="ECO:0007669"/>
    <property type="project" value="InterPro"/>
</dbReference>
<dbReference type="GO" id="GO:0022904">
    <property type="term" value="P:respiratory electron transport chain"/>
    <property type="evidence" value="ECO:0007669"/>
    <property type="project" value="InterPro"/>
</dbReference>
<reference evidence="15 16" key="1">
    <citation type="submission" date="2017-08" db="EMBL/GenBank/DDBJ databases">
        <title>Infants hospitalized years apart are colonized by the same room-sourced microbial strains.</title>
        <authorList>
            <person name="Brooks B."/>
            <person name="Olm M.R."/>
            <person name="Firek B.A."/>
            <person name="Baker R."/>
            <person name="Thomas B.C."/>
            <person name="Morowitz M.J."/>
            <person name="Banfield J.F."/>
        </authorList>
    </citation>
    <scope>NUCLEOTIDE SEQUENCE [LARGE SCALE GENOMIC DNA]</scope>
    <source>
        <strain evidence="15">S2_005_003_R2_42</strain>
    </source>
</reference>
<keyword evidence="10" id="KW-0408">Iron</keyword>
<comment type="similarity">
    <text evidence="12">Belongs to the cytochrome b561 family.</text>
</comment>
<dbReference type="GO" id="GO:0046872">
    <property type="term" value="F:metal ion binding"/>
    <property type="evidence" value="ECO:0007669"/>
    <property type="project" value="UniProtKB-KW"/>
</dbReference>
<protein>
    <submittedName>
        <fullName evidence="15">Cytochrome B</fullName>
    </submittedName>
</protein>
<evidence type="ECO:0000256" key="9">
    <source>
        <dbReference type="ARBA" id="ARBA00022989"/>
    </source>
</evidence>
<comment type="cofactor">
    <cofactor evidence="1">
        <name>heme b</name>
        <dbReference type="ChEBI" id="CHEBI:60344"/>
    </cofactor>
</comment>
<evidence type="ECO:0000256" key="13">
    <source>
        <dbReference type="SAM" id="Phobius"/>
    </source>
</evidence>
<evidence type="ECO:0000256" key="10">
    <source>
        <dbReference type="ARBA" id="ARBA00023004"/>
    </source>
</evidence>
<dbReference type="AlphaFoldDB" id="A0A2W5JZE8"/>
<dbReference type="PANTHER" id="PTHR30529">
    <property type="entry name" value="CYTOCHROME B561"/>
    <property type="match status" value="1"/>
</dbReference>
<keyword evidence="3" id="KW-0813">Transport</keyword>
<evidence type="ECO:0000256" key="4">
    <source>
        <dbReference type="ARBA" id="ARBA00022475"/>
    </source>
</evidence>
<dbReference type="Pfam" id="PF01292">
    <property type="entry name" value="Ni_hydr_CYTB"/>
    <property type="match status" value="1"/>
</dbReference>
<name>A0A2W5JZE8_9GAMM</name>
<dbReference type="GO" id="GO:0005886">
    <property type="term" value="C:plasma membrane"/>
    <property type="evidence" value="ECO:0007669"/>
    <property type="project" value="UniProtKB-SubCell"/>
</dbReference>
<evidence type="ECO:0000313" key="16">
    <source>
        <dbReference type="Proteomes" id="UP000249046"/>
    </source>
</evidence>